<dbReference type="GO" id="GO:0004721">
    <property type="term" value="F:phosphoprotein phosphatase activity"/>
    <property type="evidence" value="ECO:0007669"/>
    <property type="project" value="InterPro"/>
</dbReference>
<dbReference type="EMBL" id="PISD01000008">
    <property type="protein sequence ID" value="PKG30360.1"/>
    <property type="molecule type" value="Genomic_DNA"/>
</dbReference>
<accession>A0A2N0ZLG6</accession>
<dbReference type="Gene3D" id="3.90.190.10">
    <property type="entry name" value="Protein tyrosine phosphatase superfamily"/>
    <property type="match status" value="1"/>
</dbReference>
<dbReference type="InterPro" id="IPR029021">
    <property type="entry name" value="Prot-tyrosine_phosphatase-like"/>
</dbReference>
<reference evidence="2 3" key="1">
    <citation type="journal article" date="2010" name="Int. J. Syst. Evol. Microbiol.">
        <title>Bacillus horneckiae sp. nov., isolated from a spacecraft-assembly clean room.</title>
        <authorList>
            <person name="Vaishampayan P."/>
            <person name="Probst A."/>
            <person name="Krishnamurthi S."/>
            <person name="Ghosh S."/>
            <person name="Osman S."/>
            <person name="McDowall A."/>
            <person name="Ruckmani A."/>
            <person name="Mayilraj S."/>
            <person name="Venkateswaran K."/>
        </authorList>
    </citation>
    <scope>NUCLEOTIDE SEQUENCE [LARGE SCALE GENOMIC DNA]</scope>
    <source>
        <strain evidence="3">1PO1SC</strain>
    </source>
</reference>
<evidence type="ECO:0000313" key="2">
    <source>
        <dbReference type="EMBL" id="PKG30360.1"/>
    </source>
</evidence>
<evidence type="ECO:0000313" key="3">
    <source>
        <dbReference type="Proteomes" id="UP000233343"/>
    </source>
</evidence>
<comment type="similarity">
    <text evidence="1">Belongs to the protein-tyrosine phosphatase family.</text>
</comment>
<proteinExistence type="inferred from homology"/>
<protein>
    <submittedName>
        <fullName evidence="2">Protein-tyrosine-phosphatase</fullName>
    </submittedName>
</protein>
<dbReference type="PANTHER" id="PTHR31126:SF1">
    <property type="entry name" value="TYROSINE SPECIFIC PROTEIN PHOSPHATASES DOMAIN-CONTAINING PROTEIN"/>
    <property type="match status" value="1"/>
</dbReference>
<dbReference type="InterPro" id="IPR026893">
    <property type="entry name" value="Tyr/Ser_Pase_IphP-type"/>
</dbReference>
<sequence length="261" mass="30576">MNENIMINNILPLTGAVNFRDMGGIQTADGRTIKKGLLFRAAALTDLTADDIVQISALNLKRIFDYRRFEEANRQPDPILESVINERISVMDEENVINNIFVNNQFDQQYYRKFTRAHFLKIYTEMPINNPSYKRLMNFLKKPKENLPLVHHCTGGRDRTGVGAMIIQMTLGVPFETIMEDYLFSNHALENYHNKIFHKTAAFFNETEHKEFRESFLLQEDYLLASKQAIEQKYGNFDYYLEKEFQITEQVRNEIQEVVLA</sequence>
<dbReference type="PANTHER" id="PTHR31126">
    <property type="entry name" value="TYROSINE-PROTEIN PHOSPHATASE"/>
    <property type="match status" value="1"/>
</dbReference>
<gene>
    <name evidence="2" type="ORF">CWS20_05040</name>
</gene>
<organism evidence="2 3">
    <name type="scientific">Cytobacillus horneckiae</name>
    <dbReference type="NCBI Taxonomy" id="549687"/>
    <lineage>
        <taxon>Bacteria</taxon>
        <taxon>Bacillati</taxon>
        <taxon>Bacillota</taxon>
        <taxon>Bacilli</taxon>
        <taxon>Bacillales</taxon>
        <taxon>Bacillaceae</taxon>
        <taxon>Cytobacillus</taxon>
    </lineage>
</organism>
<dbReference type="Proteomes" id="UP000233343">
    <property type="component" value="Unassembled WGS sequence"/>
</dbReference>
<dbReference type="Pfam" id="PF13350">
    <property type="entry name" value="Y_phosphatase3"/>
    <property type="match status" value="1"/>
</dbReference>
<dbReference type="AlphaFoldDB" id="A0A2N0ZLG6"/>
<comment type="caution">
    <text evidence="2">The sequence shown here is derived from an EMBL/GenBank/DDBJ whole genome shotgun (WGS) entry which is preliminary data.</text>
</comment>
<keyword evidence="3" id="KW-1185">Reference proteome</keyword>
<dbReference type="SUPFAM" id="SSF52799">
    <property type="entry name" value="(Phosphotyrosine protein) phosphatases II"/>
    <property type="match status" value="1"/>
</dbReference>
<name>A0A2N0ZLG6_9BACI</name>
<evidence type="ECO:0000256" key="1">
    <source>
        <dbReference type="ARBA" id="ARBA00009580"/>
    </source>
</evidence>
<dbReference type="RefSeq" id="WP_066199400.1">
    <property type="nucleotide sequence ID" value="NZ_JARMMB010000013.1"/>
</dbReference>